<dbReference type="InterPro" id="IPR004869">
    <property type="entry name" value="MMPL_dom"/>
</dbReference>
<evidence type="ECO:0000256" key="6">
    <source>
        <dbReference type="SAM" id="Phobius"/>
    </source>
</evidence>
<dbReference type="Pfam" id="PF01553">
    <property type="entry name" value="Acyltransferase"/>
    <property type="match status" value="1"/>
</dbReference>
<gene>
    <name evidence="8" type="ORF">ULMS_07520</name>
</gene>
<dbReference type="InterPro" id="IPR002123">
    <property type="entry name" value="Plipid/glycerol_acylTrfase"/>
</dbReference>
<evidence type="ECO:0000256" key="5">
    <source>
        <dbReference type="ARBA" id="ARBA00023136"/>
    </source>
</evidence>
<protein>
    <submittedName>
        <fullName evidence="8">Glycerol acyltransferase</fullName>
    </submittedName>
</protein>
<evidence type="ECO:0000313" key="8">
    <source>
        <dbReference type="EMBL" id="GEQ85244.1"/>
    </source>
</evidence>
<feature type="transmembrane region" description="Helical" evidence="6">
    <location>
        <begin position="816"/>
        <end position="841"/>
    </location>
</feature>
<evidence type="ECO:0000256" key="3">
    <source>
        <dbReference type="ARBA" id="ARBA00022692"/>
    </source>
</evidence>
<feature type="transmembrane region" description="Helical" evidence="6">
    <location>
        <begin position="751"/>
        <end position="769"/>
    </location>
</feature>
<dbReference type="Gene3D" id="1.20.1640.10">
    <property type="entry name" value="Multidrug efflux transporter AcrB transmembrane domain"/>
    <property type="match status" value="2"/>
</dbReference>
<feature type="domain" description="SSD" evidence="7">
    <location>
        <begin position="292"/>
        <end position="412"/>
    </location>
</feature>
<dbReference type="GO" id="GO:0005886">
    <property type="term" value="C:plasma membrane"/>
    <property type="evidence" value="ECO:0007669"/>
    <property type="project" value="UniProtKB-SubCell"/>
</dbReference>
<feature type="transmembrane region" description="Helical" evidence="6">
    <location>
        <begin position="661"/>
        <end position="677"/>
    </location>
</feature>
<dbReference type="SUPFAM" id="SSF82866">
    <property type="entry name" value="Multidrug efflux transporter AcrB transmembrane domain"/>
    <property type="match status" value="2"/>
</dbReference>
<evidence type="ECO:0000313" key="9">
    <source>
        <dbReference type="Proteomes" id="UP000326994"/>
    </source>
</evidence>
<evidence type="ECO:0000256" key="2">
    <source>
        <dbReference type="ARBA" id="ARBA00022475"/>
    </source>
</evidence>
<comment type="subcellular location">
    <subcellularLocation>
        <location evidence="1">Cell membrane</location>
        <topology evidence="1">Multi-pass membrane protein</topology>
    </subcellularLocation>
</comment>
<dbReference type="SMART" id="SM00563">
    <property type="entry name" value="PlsC"/>
    <property type="match status" value="1"/>
</dbReference>
<keyword evidence="2" id="KW-1003">Cell membrane</keyword>
<dbReference type="SUPFAM" id="SSF69593">
    <property type="entry name" value="Glycerol-3-phosphate (1)-acyltransferase"/>
    <property type="match status" value="1"/>
</dbReference>
<dbReference type="PANTHER" id="PTHR33406:SF13">
    <property type="entry name" value="MEMBRANE PROTEIN YDFJ"/>
    <property type="match status" value="1"/>
</dbReference>
<reference evidence="8 9" key="1">
    <citation type="submission" date="2019-08" db="EMBL/GenBank/DDBJ databases">
        <title>Ulvibacter marinistellae sp. nov., isolated from a starfish, Patiria pectinifera.</title>
        <authorList>
            <person name="Kawano K."/>
            <person name="Ushijima N."/>
            <person name="Kihara M."/>
            <person name="Itoh H."/>
        </authorList>
    </citation>
    <scope>NUCLEOTIDE SEQUENCE [LARGE SCALE GENOMIC DNA]</scope>
    <source>
        <strain evidence="8 9">KK4</strain>
    </source>
</reference>
<proteinExistence type="predicted"/>
<dbReference type="CDD" id="cd07989">
    <property type="entry name" value="LPLAT_AGPAT-like"/>
    <property type="match status" value="1"/>
</dbReference>
<sequence>MDNWWFKTFTLIKKNKLPAIFIAAGCIFLLIFLASKIKFEEDITKILPATEETRNIQKILKSVNFTDKIIVNISRKAEGNTSDLTQYATSFLDSLNANLGDFVKDIQGQVNDQGIDTTLDFVYNNLPQFLNNEDYKNLESRLMPDSIQAIIQSNYRTLVSPSGIIARKVILKDPLGLSYTGLKKLQKLGVGDDFKLKNGFVISKDEQNLLLFITPQYLADDAAKNEEFSDKLYELQNDLNASFYDEASSEYFGAALIAVANAKQIKHDIQFTIGIAITILMVIFILFYKKLIIPFILFTPTILGALLAVSLLYLIRTEISAISLGIGSVLLGVTLDYSLHILTHIRNNEGVESLYKEIAKPILISSLTTALAFLCLLLLDSQALQDLGIFAAVSVIGAAIFALLFIPQVYKVKTKAIAKKTSIDNIANYKFHHNKWLITGITGLLIMSAFTYNKVTFNNDLATLNYEPSEILKAKRNLDALTNLESKSVYAVAYGNTTEAALKANDSLFNGLKNLESQHKIMSFSNLGALVQSKESQAKNIKKWNLFWTSEKISNLKQNMISSGNELGFKPSSFDGFYGLLQRDFKTLSIAEYGALSSITIEDFISEELDITTVTSVVKLEDEYAYEVKAAFADSDSILIIDRKQMNESLLGSLRDDFNKLIWYSMAVVLLLLLLYYRSFSLTIVTMLPVFLTWGITVGVMGILGIEFNIFNIIISTFIFGLGIDYSIFITNGLLQELKTGQPTLGTHKTSILLSVLTTILGIGVLIFAKHPALYTISIVSIIGIFSAMLLAFTLQPLLFVLFIGSKRKRPITLRYLVHSVGSFLYFGIGGLLFSLVSPLLKILPVSKKKKMGVFHNGISKLMKSVLYTNPFVKKNVLNTHNEDFKKPAFLIANHTSFLDILAVGMLTPKLIFLVNDWVYNSPVFGRVVKLAGFYPVSKGIDEAVAHLQTKVAQGYSLIAFPEGTRSTTNKVKRFHKGSFFLAEKLGLDIIPVIIHGNSEVLPKNSFIIKDGSITVKILKRIPKDDTEFGPTYSEKAKQIGAHFRDEFQLLRDDVENANYFHKLILEEYRYKGSSLHSKVKMDLRANGLSYKTIAATLPKNSTITHISNSSGQLDFLLALDSANRKITTRIENSKTLKILRQSYLTLSDLKLNFVIKTSEILNLDNDVLIINSDGFSESEFLAFQKQTLQWVVLIDSPQQISEAFLILEGFEILRTATNLSIFKKIEQ</sequence>
<feature type="transmembrane region" description="Helical" evidence="6">
    <location>
        <begin position="710"/>
        <end position="730"/>
    </location>
</feature>
<dbReference type="AlphaFoldDB" id="A0A5J4FVS6"/>
<dbReference type="OrthoDB" id="9803035at2"/>
<dbReference type="GO" id="GO:0016746">
    <property type="term" value="F:acyltransferase activity"/>
    <property type="evidence" value="ECO:0007669"/>
    <property type="project" value="UniProtKB-KW"/>
</dbReference>
<dbReference type="Pfam" id="PF03176">
    <property type="entry name" value="MMPL"/>
    <property type="match status" value="2"/>
</dbReference>
<evidence type="ECO:0000256" key="1">
    <source>
        <dbReference type="ARBA" id="ARBA00004651"/>
    </source>
</evidence>
<feature type="transmembrane region" description="Helical" evidence="6">
    <location>
        <begin position="684"/>
        <end position="704"/>
    </location>
</feature>
<feature type="transmembrane region" description="Helical" evidence="6">
    <location>
        <begin position="295"/>
        <end position="315"/>
    </location>
</feature>
<keyword evidence="8" id="KW-0012">Acyltransferase</keyword>
<keyword evidence="3 6" id="KW-0812">Transmembrane</keyword>
<dbReference type="PANTHER" id="PTHR33406">
    <property type="entry name" value="MEMBRANE PROTEIN MJ1562-RELATED"/>
    <property type="match status" value="1"/>
</dbReference>
<accession>A0A5J4FVS6</accession>
<keyword evidence="9" id="KW-1185">Reference proteome</keyword>
<keyword evidence="4 6" id="KW-1133">Transmembrane helix</keyword>
<dbReference type="InterPro" id="IPR050545">
    <property type="entry name" value="Mycobact_MmpL"/>
</dbReference>
<feature type="transmembrane region" description="Helical" evidence="6">
    <location>
        <begin position="387"/>
        <end position="410"/>
    </location>
</feature>
<feature type="transmembrane region" description="Helical" evidence="6">
    <location>
        <begin position="269"/>
        <end position="288"/>
    </location>
</feature>
<evidence type="ECO:0000259" key="7">
    <source>
        <dbReference type="PROSITE" id="PS50156"/>
    </source>
</evidence>
<keyword evidence="5 6" id="KW-0472">Membrane</keyword>
<comment type="caution">
    <text evidence="8">The sequence shown here is derived from an EMBL/GenBank/DDBJ whole genome shotgun (WGS) entry which is preliminary data.</text>
</comment>
<feature type="domain" description="SSD" evidence="7">
    <location>
        <begin position="682"/>
        <end position="802"/>
    </location>
</feature>
<dbReference type="InterPro" id="IPR000731">
    <property type="entry name" value="SSD"/>
</dbReference>
<feature type="transmembrane region" description="Helical" evidence="6">
    <location>
        <begin position="436"/>
        <end position="452"/>
    </location>
</feature>
<dbReference type="RefSeq" id="WP_151893172.1">
    <property type="nucleotide sequence ID" value="NZ_BKCF01000001.1"/>
</dbReference>
<dbReference type="EMBL" id="BKCF01000001">
    <property type="protein sequence ID" value="GEQ85244.1"/>
    <property type="molecule type" value="Genomic_DNA"/>
</dbReference>
<evidence type="ECO:0000256" key="4">
    <source>
        <dbReference type="ARBA" id="ARBA00022989"/>
    </source>
</evidence>
<feature type="transmembrane region" description="Helical" evidence="6">
    <location>
        <begin position="321"/>
        <end position="342"/>
    </location>
</feature>
<keyword evidence="8" id="KW-0808">Transferase</keyword>
<organism evidence="8 9">
    <name type="scientific">Patiriisocius marinistellae</name>
    <dbReference type="NCBI Taxonomy" id="2494560"/>
    <lineage>
        <taxon>Bacteria</taxon>
        <taxon>Pseudomonadati</taxon>
        <taxon>Bacteroidota</taxon>
        <taxon>Flavobacteriia</taxon>
        <taxon>Flavobacteriales</taxon>
        <taxon>Flavobacteriaceae</taxon>
        <taxon>Patiriisocius</taxon>
    </lineage>
</organism>
<feature type="transmembrane region" description="Helical" evidence="6">
    <location>
        <begin position="362"/>
        <end position="381"/>
    </location>
</feature>
<name>A0A5J4FVS6_9FLAO</name>
<dbReference type="Proteomes" id="UP000326994">
    <property type="component" value="Unassembled WGS sequence"/>
</dbReference>
<dbReference type="PROSITE" id="PS50156">
    <property type="entry name" value="SSD"/>
    <property type="match status" value="2"/>
</dbReference>
<feature type="transmembrane region" description="Helical" evidence="6">
    <location>
        <begin position="775"/>
        <end position="804"/>
    </location>
</feature>